<keyword evidence="2" id="KW-0560">Oxidoreductase</keyword>
<dbReference type="InterPro" id="IPR036291">
    <property type="entry name" value="NAD(P)-bd_dom_sf"/>
</dbReference>
<dbReference type="Gene3D" id="3.40.50.720">
    <property type="entry name" value="NAD(P)-binding Rossmann-like Domain"/>
    <property type="match status" value="1"/>
</dbReference>
<comment type="similarity">
    <text evidence="1">Belongs to the short-chain dehydrogenases/reductases (SDR) family.</text>
</comment>
<proteinExistence type="inferred from homology"/>
<dbReference type="Proteomes" id="UP000654345">
    <property type="component" value="Unassembled WGS sequence"/>
</dbReference>
<name>A0ABQ3UPV9_9CHLR</name>
<dbReference type="PRINTS" id="PR00081">
    <property type="entry name" value="GDHRDH"/>
</dbReference>
<evidence type="ECO:0000256" key="1">
    <source>
        <dbReference type="ARBA" id="ARBA00006484"/>
    </source>
</evidence>
<organism evidence="3 4">
    <name type="scientific">Ktedonobacter robiniae</name>
    <dbReference type="NCBI Taxonomy" id="2778365"/>
    <lineage>
        <taxon>Bacteria</taxon>
        <taxon>Bacillati</taxon>
        <taxon>Chloroflexota</taxon>
        <taxon>Ktedonobacteria</taxon>
        <taxon>Ktedonobacterales</taxon>
        <taxon>Ktedonobacteraceae</taxon>
        <taxon>Ktedonobacter</taxon>
    </lineage>
</organism>
<sequence length="244" mass="26147">MRLEGKSVIITGVSQKGQMGFALAEACAREGARLTISARSEQRVLARATELRAQGAEVLAIPADLTSETGAQKVIAQTRHTYGQIDILINLAGGLTQFGPFEQLSLAQWEGELKNNLRATFLCCRAAWPIFQQQGKGTILNFSRAGDVWSASPNMLAYNCAKAGVDALTATLAREGKAHNIRVNALGPGLIITQSNLEAMHPSEEELRTQWVHPEQIIEAALFLISDTGSGVTGTLLPVRGLGI</sequence>
<dbReference type="InterPro" id="IPR020904">
    <property type="entry name" value="Sc_DH/Rdtase_CS"/>
</dbReference>
<accession>A0ABQ3UPV9</accession>
<dbReference type="PANTHER" id="PTHR43669:SF3">
    <property type="entry name" value="ALCOHOL DEHYDROGENASE, PUTATIVE (AFU_ORTHOLOGUE AFUA_3G03445)-RELATED"/>
    <property type="match status" value="1"/>
</dbReference>
<dbReference type="PRINTS" id="PR00080">
    <property type="entry name" value="SDRFAMILY"/>
</dbReference>
<keyword evidence="4" id="KW-1185">Reference proteome</keyword>
<dbReference type="Pfam" id="PF13561">
    <property type="entry name" value="adh_short_C2"/>
    <property type="match status" value="1"/>
</dbReference>
<dbReference type="RefSeq" id="WP_201371110.1">
    <property type="nucleotide sequence ID" value="NZ_BNJG01000001.1"/>
</dbReference>
<protein>
    <submittedName>
        <fullName evidence="3">Oxidoreductase</fullName>
    </submittedName>
</protein>
<evidence type="ECO:0000313" key="3">
    <source>
        <dbReference type="EMBL" id="GHO54385.1"/>
    </source>
</evidence>
<evidence type="ECO:0000313" key="4">
    <source>
        <dbReference type="Proteomes" id="UP000654345"/>
    </source>
</evidence>
<dbReference type="PANTHER" id="PTHR43669">
    <property type="entry name" value="5-KETO-D-GLUCONATE 5-REDUCTASE"/>
    <property type="match status" value="1"/>
</dbReference>
<dbReference type="EMBL" id="BNJG01000001">
    <property type="protein sequence ID" value="GHO54385.1"/>
    <property type="molecule type" value="Genomic_DNA"/>
</dbReference>
<gene>
    <name evidence="3" type="ORF">KSB_28600</name>
</gene>
<reference evidence="3 4" key="1">
    <citation type="journal article" date="2021" name="Int. J. Syst. Evol. Microbiol.">
        <title>Reticulibacter mediterranei gen. nov., sp. nov., within the new family Reticulibacteraceae fam. nov., and Ktedonospora formicarum gen. nov., sp. nov., Ktedonobacter robiniae sp. nov., Dictyobacter formicarum sp. nov. and Dictyobacter arantiisoli sp. nov., belonging to the class Ktedonobacteria.</title>
        <authorList>
            <person name="Yabe S."/>
            <person name="Zheng Y."/>
            <person name="Wang C.M."/>
            <person name="Sakai Y."/>
            <person name="Abe K."/>
            <person name="Yokota A."/>
            <person name="Donadio S."/>
            <person name="Cavaletti L."/>
            <person name="Monciardini P."/>
        </authorList>
    </citation>
    <scope>NUCLEOTIDE SEQUENCE [LARGE SCALE GENOMIC DNA]</scope>
    <source>
        <strain evidence="3 4">SOSP1-30</strain>
    </source>
</reference>
<dbReference type="PROSITE" id="PS00061">
    <property type="entry name" value="ADH_SHORT"/>
    <property type="match status" value="1"/>
</dbReference>
<comment type="caution">
    <text evidence="3">The sequence shown here is derived from an EMBL/GenBank/DDBJ whole genome shotgun (WGS) entry which is preliminary data.</text>
</comment>
<evidence type="ECO:0000256" key="2">
    <source>
        <dbReference type="ARBA" id="ARBA00023002"/>
    </source>
</evidence>
<dbReference type="InterPro" id="IPR002347">
    <property type="entry name" value="SDR_fam"/>
</dbReference>
<dbReference type="CDD" id="cd05233">
    <property type="entry name" value="SDR_c"/>
    <property type="match status" value="1"/>
</dbReference>
<dbReference type="SUPFAM" id="SSF51735">
    <property type="entry name" value="NAD(P)-binding Rossmann-fold domains"/>
    <property type="match status" value="1"/>
</dbReference>